<accession>A0A2G8SNJ3</accession>
<reference evidence="2 3" key="1">
    <citation type="journal article" date="2015" name="Sci. Rep.">
        <title>Chromosome-level genome map provides insights into diverse defense mechanisms in the medicinal fungus Ganoderma sinense.</title>
        <authorList>
            <person name="Zhu Y."/>
            <person name="Xu J."/>
            <person name="Sun C."/>
            <person name="Zhou S."/>
            <person name="Xu H."/>
            <person name="Nelson D.R."/>
            <person name="Qian J."/>
            <person name="Song J."/>
            <person name="Luo H."/>
            <person name="Xiang L."/>
            <person name="Li Y."/>
            <person name="Xu Z."/>
            <person name="Ji A."/>
            <person name="Wang L."/>
            <person name="Lu S."/>
            <person name="Hayward A."/>
            <person name="Sun W."/>
            <person name="Li X."/>
            <person name="Schwartz D.C."/>
            <person name="Wang Y."/>
            <person name="Chen S."/>
        </authorList>
    </citation>
    <scope>NUCLEOTIDE SEQUENCE [LARGE SCALE GENOMIC DNA]</scope>
    <source>
        <strain evidence="2 3">ZZ0214-1</strain>
    </source>
</reference>
<evidence type="ECO:0000313" key="2">
    <source>
        <dbReference type="EMBL" id="PIL35331.1"/>
    </source>
</evidence>
<name>A0A2G8SNJ3_9APHY</name>
<sequence>MRDAVDEIRAAWCTTGHDDEGSLRTPVPESQARLSVSHPHPRVAGSELASRKDQKPARKPSTPPGPVHHKLDIAGVRSLAVLVFDCLRFEFFHLLTYRAPHAV</sequence>
<proteinExistence type="predicted"/>
<comment type="caution">
    <text evidence="2">The sequence shown here is derived from an EMBL/GenBank/DDBJ whole genome shotgun (WGS) entry which is preliminary data.</text>
</comment>
<organism evidence="2 3">
    <name type="scientific">Ganoderma sinense ZZ0214-1</name>
    <dbReference type="NCBI Taxonomy" id="1077348"/>
    <lineage>
        <taxon>Eukaryota</taxon>
        <taxon>Fungi</taxon>
        <taxon>Dikarya</taxon>
        <taxon>Basidiomycota</taxon>
        <taxon>Agaricomycotina</taxon>
        <taxon>Agaricomycetes</taxon>
        <taxon>Polyporales</taxon>
        <taxon>Polyporaceae</taxon>
        <taxon>Ganoderma</taxon>
    </lineage>
</organism>
<dbReference type="EMBL" id="AYKW01000003">
    <property type="protein sequence ID" value="PIL35331.1"/>
    <property type="molecule type" value="Genomic_DNA"/>
</dbReference>
<dbReference type="Proteomes" id="UP000230002">
    <property type="component" value="Unassembled WGS sequence"/>
</dbReference>
<keyword evidence="3" id="KW-1185">Reference proteome</keyword>
<evidence type="ECO:0000313" key="3">
    <source>
        <dbReference type="Proteomes" id="UP000230002"/>
    </source>
</evidence>
<feature type="region of interest" description="Disordered" evidence="1">
    <location>
        <begin position="16"/>
        <end position="69"/>
    </location>
</feature>
<dbReference type="AlphaFoldDB" id="A0A2G8SNJ3"/>
<evidence type="ECO:0000256" key="1">
    <source>
        <dbReference type="SAM" id="MobiDB-lite"/>
    </source>
</evidence>
<protein>
    <submittedName>
        <fullName evidence="2">Uncharacterized protein</fullName>
    </submittedName>
</protein>
<gene>
    <name evidence="2" type="ORF">GSI_02056</name>
</gene>